<accession>A0ABQ4DHF6</accession>
<organism evidence="1 2">
    <name type="scientific">Cellulomonas phragmiteti</name>
    <dbReference type="NCBI Taxonomy" id="478780"/>
    <lineage>
        <taxon>Bacteria</taxon>
        <taxon>Bacillati</taxon>
        <taxon>Actinomycetota</taxon>
        <taxon>Actinomycetes</taxon>
        <taxon>Micrococcales</taxon>
        <taxon>Cellulomonadaceae</taxon>
        <taxon>Cellulomonas</taxon>
    </lineage>
</organism>
<keyword evidence="2" id="KW-1185">Reference proteome</keyword>
<evidence type="ECO:0000313" key="2">
    <source>
        <dbReference type="Proteomes" id="UP000614741"/>
    </source>
</evidence>
<dbReference type="SUPFAM" id="SSF141868">
    <property type="entry name" value="EAL domain-like"/>
    <property type="match status" value="1"/>
</dbReference>
<dbReference type="EMBL" id="BONP01000002">
    <property type="protein sequence ID" value="GIG38786.1"/>
    <property type="molecule type" value="Genomic_DNA"/>
</dbReference>
<evidence type="ECO:0000313" key="1">
    <source>
        <dbReference type="EMBL" id="GIG38786.1"/>
    </source>
</evidence>
<dbReference type="Gene3D" id="3.20.20.450">
    <property type="entry name" value="EAL domain"/>
    <property type="match status" value="1"/>
</dbReference>
<comment type="caution">
    <text evidence="1">The sequence shown here is derived from an EMBL/GenBank/DDBJ whole genome shotgun (WGS) entry which is preliminary data.</text>
</comment>
<name>A0ABQ4DHF6_9CELL</name>
<sequence>MHGPDWDVASDALVVEHLMASTTDPVTNRATAVSLHADCPRMRATDAVLSVITLAYDTPTTRALPGRARGVDVAERVLCRDLERWAGPPGNVVAIGEAAVAYLALTSHEDAQAIRSRLPELHAQVDRAAGAVPLVSAAQGPSRDSSDVVARAIERLVLPRATLPAQDHWAAGAARQRPLWDARTGARFGAQVRLQAASLDDPSAQRAEGLLSVTRSPRYVDAAVAMHAAIPHVTAGLAEHSPVVWDASAVLSGTGTAREALARALVDHAPPGVWLGVSAWLAGLDEVLASLRTLRARGHRIVLTGYGSGREPLAAFDELPVDAILLDPYLEAGARVTPEDRAVLAAILEHATRNDVVALTADHSTVDLLRRPMPVPRPRSPEPGDQLLERALLVGLTLRETAVLVNASKGQGPLAPRWDRYDVATHWARAAL</sequence>
<proteinExistence type="predicted"/>
<reference evidence="1 2" key="1">
    <citation type="submission" date="2021-01" db="EMBL/GenBank/DDBJ databases">
        <title>Whole genome shotgun sequence of Cellulomonas phragmiteti NBRC 110785.</title>
        <authorList>
            <person name="Komaki H."/>
            <person name="Tamura T."/>
        </authorList>
    </citation>
    <scope>NUCLEOTIDE SEQUENCE [LARGE SCALE GENOMIC DNA]</scope>
    <source>
        <strain evidence="1 2">NBRC 110785</strain>
    </source>
</reference>
<gene>
    <name evidence="1" type="ORF">Cph01nite_05480</name>
</gene>
<dbReference type="RefSeq" id="WP_203670852.1">
    <property type="nucleotide sequence ID" value="NZ_BONP01000002.1"/>
</dbReference>
<protein>
    <submittedName>
        <fullName evidence="1">Uncharacterized protein</fullName>
    </submittedName>
</protein>
<dbReference type="Proteomes" id="UP000614741">
    <property type="component" value="Unassembled WGS sequence"/>
</dbReference>
<dbReference type="InterPro" id="IPR035919">
    <property type="entry name" value="EAL_sf"/>
</dbReference>